<comment type="caution">
    <text evidence="1">The sequence shown here is derived from an EMBL/GenBank/DDBJ whole genome shotgun (WGS) entry which is preliminary data.</text>
</comment>
<name>A0A922MDJ1_SPOEX</name>
<evidence type="ECO:0000313" key="1">
    <source>
        <dbReference type="EMBL" id="KAH9634588.1"/>
    </source>
</evidence>
<evidence type="ECO:0000313" key="2">
    <source>
        <dbReference type="Proteomes" id="UP000814243"/>
    </source>
</evidence>
<dbReference type="EMBL" id="JACEFF010000604">
    <property type="protein sequence ID" value="KAH9634588.1"/>
    <property type="molecule type" value="Genomic_DNA"/>
</dbReference>
<protein>
    <submittedName>
        <fullName evidence="1">Uncharacterized protein</fullName>
    </submittedName>
</protein>
<dbReference type="Proteomes" id="UP000814243">
    <property type="component" value="Unassembled WGS sequence"/>
</dbReference>
<sequence length="144" mass="16345">MTEIMSAAAFARTAFLVDKVSMLIAAISWAASDAAAFAANKWKASAEVIIAILSASVAEAKKSKKHTSKLSKRHYEHIEKYHNKAKRSAYGRSWGKASYGSYGMPPYLIYNRKLGAYYPYYKYPENNVRRSMSMRNSYDSRRYS</sequence>
<reference evidence="1" key="1">
    <citation type="journal article" date="2021" name="G3 (Bethesda)">
        <title>Genome and transcriptome analysis of the beet armyworm Spodoptera exigua reveals targets for pest control. .</title>
        <authorList>
            <person name="Simon S."/>
            <person name="Breeschoten T."/>
            <person name="Jansen H.J."/>
            <person name="Dirks R.P."/>
            <person name="Schranz M.E."/>
            <person name="Ros V.I.D."/>
        </authorList>
    </citation>
    <scope>NUCLEOTIDE SEQUENCE</scope>
    <source>
        <strain evidence="1">TB_SE_WUR_2020</strain>
    </source>
</reference>
<organism evidence="1 2">
    <name type="scientific">Spodoptera exigua</name>
    <name type="common">Beet armyworm</name>
    <name type="synonym">Noctua fulgens</name>
    <dbReference type="NCBI Taxonomy" id="7107"/>
    <lineage>
        <taxon>Eukaryota</taxon>
        <taxon>Metazoa</taxon>
        <taxon>Ecdysozoa</taxon>
        <taxon>Arthropoda</taxon>
        <taxon>Hexapoda</taxon>
        <taxon>Insecta</taxon>
        <taxon>Pterygota</taxon>
        <taxon>Neoptera</taxon>
        <taxon>Endopterygota</taxon>
        <taxon>Lepidoptera</taxon>
        <taxon>Glossata</taxon>
        <taxon>Ditrysia</taxon>
        <taxon>Noctuoidea</taxon>
        <taxon>Noctuidae</taxon>
        <taxon>Amphipyrinae</taxon>
        <taxon>Spodoptera</taxon>
    </lineage>
</organism>
<accession>A0A922MDJ1</accession>
<dbReference type="AlphaFoldDB" id="A0A922MDJ1"/>
<proteinExistence type="predicted"/>
<gene>
    <name evidence="1" type="ORF">HF086_006213</name>
</gene>